<organism evidence="2 3">
    <name type="scientific">Bos mutus</name>
    <name type="common">wild yak</name>
    <dbReference type="NCBI Taxonomy" id="72004"/>
    <lineage>
        <taxon>Eukaryota</taxon>
        <taxon>Metazoa</taxon>
        <taxon>Chordata</taxon>
        <taxon>Craniata</taxon>
        <taxon>Vertebrata</taxon>
        <taxon>Euteleostomi</taxon>
        <taxon>Mammalia</taxon>
        <taxon>Eutheria</taxon>
        <taxon>Laurasiatheria</taxon>
        <taxon>Artiodactyla</taxon>
        <taxon>Ruminantia</taxon>
        <taxon>Pecora</taxon>
        <taxon>Bovidae</taxon>
        <taxon>Bovinae</taxon>
        <taxon>Bos</taxon>
    </lineage>
</organism>
<gene>
    <name evidence="2" type="ORF">E5288_WYG015075</name>
</gene>
<sequence>MNTVYTFFVGFGKQLFKGDLIVSEENTLYGLHSGPRTSNKGRTNNGGPRSLNVKAGYNKAFLAEALATENDMKRSERVRNKKAVNLNGAAASFKEPINASLSGTYSYVPDESVKRQEQRTLLLFPASPGRREEDLFSETYRIHFWELLHCSLEAKVVIGETVVFEKSEKPAVLLFGLLKPDGWVLAKKNELERLQTIQDLALGHNSQYLLDLSLPFVTEPERSHVSDGGATTK</sequence>
<evidence type="ECO:0000256" key="1">
    <source>
        <dbReference type="SAM" id="MobiDB-lite"/>
    </source>
</evidence>
<feature type="compositionally biased region" description="Polar residues" evidence="1">
    <location>
        <begin position="35"/>
        <end position="47"/>
    </location>
</feature>
<dbReference type="EMBL" id="VBQZ03000053">
    <property type="protein sequence ID" value="MXQ89169.1"/>
    <property type="molecule type" value="Genomic_DNA"/>
</dbReference>
<feature type="region of interest" description="Disordered" evidence="1">
    <location>
        <begin position="31"/>
        <end position="51"/>
    </location>
</feature>
<evidence type="ECO:0000313" key="3">
    <source>
        <dbReference type="Proteomes" id="UP000322234"/>
    </source>
</evidence>
<name>A0A6B0RG95_9CETA</name>
<dbReference type="Proteomes" id="UP000322234">
    <property type="component" value="Unassembled WGS sequence"/>
</dbReference>
<keyword evidence="3" id="KW-1185">Reference proteome</keyword>
<comment type="caution">
    <text evidence="2">The sequence shown here is derived from an EMBL/GenBank/DDBJ whole genome shotgun (WGS) entry which is preliminary data.</text>
</comment>
<evidence type="ECO:0000313" key="2">
    <source>
        <dbReference type="EMBL" id="MXQ89169.1"/>
    </source>
</evidence>
<dbReference type="AlphaFoldDB" id="A0A6B0RG95"/>
<reference evidence="2" key="1">
    <citation type="submission" date="2019-10" db="EMBL/GenBank/DDBJ databases">
        <title>The sequence and de novo assembly of the wild yak genome.</title>
        <authorList>
            <person name="Liu Y."/>
        </authorList>
    </citation>
    <scope>NUCLEOTIDE SEQUENCE [LARGE SCALE GENOMIC DNA]</scope>
    <source>
        <strain evidence="2">WY2019</strain>
    </source>
</reference>
<proteinExistence type="predicted"/>
<accession>A0A6B0RG95</accession>
<protein>
    <submittedName>
        <fullName evidence="2">Uncharacterized protein</fullName>
    </submittedName>
</protein>